<dbReference type="PANTHER" id="PTHR34301">
    <property type="entry name" value="DNA-BINDING PROTEIN-RELATED"/>
    <property type="match status" value="1"/>
</dbReference>
<dbReference type="PANTHER" id="PTHR34301:SF8">
    <property type="entry name" value="ATPASE DOMAIN-CONTAINING PROTEIN"/>
    <property type="match status" value="1"/>
</dbReference>
<proteinExistence type="predicted"/>
<accession>A0A1C3H288</accession>
<dbReference type="Gene3D" id="3.40.50.300">
    <property type="entry name" value="P-loop containing nucleotide triphosphate hydrolases"/>
    <property type="match status" value="1"/>
</dbReference>
<gene>
    <name evidence="1" type="ORF">CHUV0807_0297</name>
</gene>
<protein>
    <recommendedName>
        <fullName evidence="3">Selenocysteine synthase</fullName>
    </recommendedName>
</protein>
<dbReference type="InterPro" id="IPR027417">
    <property type="entry name" value="P-loop_NTPase"/>
</dbReference>
<evidence type="ECO:0008006" key="3">
    <source>
        <dbReference type="Google" id="ProtNLM"/>
    </source>
</evidence>
<dbReference type="AlphaFoldDB" id="A0A1C3H288"/>
<dbReference type="SUPFAM" id="SSF52540">
    <property type="entry name" value="P-loop containing nucleoside triphosphate hydrolases"/>
    <property type="match status" value="1"/>
</dbReference>
<sequence>MIPNDPLYFPRARHAEHLINLLADGIVNTLTLFAPRRMGKTQFLLNDIRPAAEAQHIDVFYFSFMDTNSHPELRFQQSLLEFTDNRSASSKLKKWLTSIESIDILGTSINRQQATEHISVSEIISVLAQGKQPVLLLLDEIQELARIDGTAPLIRSLRTGLDMNKTRVKTIFTGSSTNGLRQMFNDNKAPFFQFSHPIDFPKMGQEFTDFLADIYRDRTGQNIDKPAFYRWFERLEYIPMHARTIVQDMIINPALSLEDAAALRLAHLYDDTDYSDTWRELKALDRQILKHLAHGEFSPYRQETREQLAREMGIDALSTSQMQAAMRRLERADLITRDAASQWAFNHPDLKGWIKENF</sequence>
<dbReference type="RefSeq" id="WP_079539116.1">
    <property type="nucleotide sequence ID" value="NZ_CP171111.1"/>
</dbReference>
<organism evidence="1 2">
    <name type="scientific">Cardiobacterium hominis</name>
    <dbReference type="NCBI Taxonomy" id="2718"/>
    <lineage>
        <taxon>Bacteria</taxon>
        <taxon>Pseudomonadati</taxon>
        <taxon>Pseudomonadota</taxon>
        <taxon>Gammaproteobacteria</taxon>
        <taxon>Cardiobacteriales</taxon>
        <taxon>Cardiobacteriaceae</taxon>
        <taxon>Cardiobacterium</taxon>
    </lineage>
</organism>
<evidence type="ECO:0000313" key="1">
    <source>
        <dbReference type="EMBL" id="SAM57474.1"/>
    </source>
</evidence>
<dbReference type="Proteomes" id="UP000190837">
    <property type="component" value="Unassembled WGS sequence"/>
</dbReference>
<name>A0A1C3H288_9GAMM</name>
<reference evidence="2" key="1">
    <citation type="submission" date="2016-04" db="EMBL/GenBank/DDBJ databases">
        <authorList>
            <person name="Tagini F."/>
        </authorList>
    </citation>
    <scope>NUCLEOTIDE SEQUENCE [LARGE SCALE GENOMIC DNA]</scope>
    <source>
        <strain evidence="2">CHUV0807</strain>
    </source>
</reference>
<dbReference type="EMBL" id="FKLO01000016">
    <property type="protein sequence ID" value="SAM57474.1"/>
    <property type="molecule type" value="Genomic_DNA"/>
</dbReference>
<evidence type="ECO:0000313" key="2">
    <source>
        <dbReference type="Proteomes" id="UP000190837"/>
    </source>
</evidence>